<dbReference type="HOGENOM" id="CLU_118978_0_0_9"/>
<keyword evidence="1" id="KW-0472">Membrane</keyword>
<dbReference type="Proteomes" id="UP000030635">
    <property type="component" value="Chromosome"/>
</dbReference>
<evidence type="ECO:0000313" key="3">
    <source>
        <dbReference type="Proteomes" id="UP000030635"/>
    </source>
</evidence>
<keyword evidence="3" id="KW-1185">Reference proteome</keyword>
<dbReference type="AlphaFoldDB" id="A0A0A7FZQ5"/>
<feature type="transmembrane region" description="Helical" evidence="1">
    <location>
        <begin position="12"/>
        <end position="32"/>
    </location>
</feature>
<feature type="transmembrane region" description="Helical" evidence="1">
    <location>
        <begin position="76"/>
        <end position="94"/>
    </location>
</feature>
<dbReference type="eggNOG" id="ENOG5032VI2">
    <property type="taxonomic scope" value="Bacteria"/>
</dbReference>
<dbReference type="RefSeq" id="WP_039314198.1">
    <property type="nucleotide sequence ID" value="NZ_CP006905.1"/>
</dbReference>
<name>A0A0A7FZQ5_9CLOT</name>
<organism evidence="2 3">
    <name type="scientific">Clostridium baratii str. Sullivan</name>
    <dbReference type="NCBI Taxonomy" id="1415775"/>
    <lineage>
        <taxon>Bacteria</taxon>
        <taxon>Bacillati</taxon>
        <taxon>Bacillota</taxon>
        <taxon>Clostridia</taxon>
        <taxon>Eubacteriales</taxon>
        <taxon>Clostridiaceae</taxon>
        <taxon>Clostridium</taxon>
    </lineage>
</organism>
<evidence type="ECO:0008006" key="4">
    <source>
        <dbReference type="Google" id="ProtNLM"/>
    </source>
</evidence>
<dbReference type="OrthoDB" id="1631895at2"/>
<sequence>MNNKVKQMVYGALLTALAIIIPIQFSFLKVNIPPFSATLAAHVPMFIAILISPMVAVVTGIGSTLGFLISGMPMPVVLRAATHIIVGYVGAIYIMKRKSYVKMTIITSVIHGGLEALVVIPFIGLDVYQLLIVTGVGAIIHHSLDSGISYGLLTLMSKVRRKNIYTLFDDVRLNKEVQA</sequence>
<feature type="transmembrane region" description="Helical" evidence="1">
    <location>
        <begin position="130"/>
        <end position="153"/>
    </location>
</feature>
<evidence type="ECO:0000313" key="2">
    <source>
        <dbReference type="EMBL" id="AIY85098.1"/>
    </source>
</evidence>
<evidence type="ECO:0000256" key="1">
    <source>
        <dbReference type="SAM" id="Phobius"/>
    </source>
</evidence>
<dbReference type="STRING" id="1561.NPD11_1071"/>
<accession>A0A0A7FZQ5</accession>
<feature type="transmembrane region" description="Helical" evidence="1">
    <location>
        <begin position="106"/>
        <end position="124"/>
    </location>
</feature>
<dbReference type="Gene3D" id="1.10.1760.20">
    <property type="match status" value="1"/>
</dbReference>
<gene>
    <name evidence="2" type="ORF">U729_1941</name>
</gene>
<dbReference type="KEGG" id="cbv:U729_1941"/>
<proteinExistence type="predicted"/>
<keyword evidence="1" id="KW-0812">Transmembrane</keyword>
<dbReference type="EMBL" id="CP006905">
    <property type="protein sequence ID" value="AIY85098.1"/>
    <property type="molecule type" value="Genomic_DNA"/>
</dbReference>
<protein>
    <recommendedName>
        <fullName evidence="4">ECF transporter S component</fullName>
    </recommendedName>
</protein>
<feature type="transmembrane region" description="Helical" evidence="1">
    <location>
        <begin position="44"/>
        <end position="70"/>
    </location>
</feature>
<reference evidence="2 3" key="1">
    <citation type="journal article" date="2015" name="Infect. Genet. Evol.">
        <title>Genomic sequences of six botulinum neurotoxin-producing strains representing three clostridial species illustrate the mobility and diversity of botulinum neurotoxin genes.</title>
        <authorList>
            <person name="Smith T.J."/>
            <person name="Hill K.K."/>
            <person name="Xie G."/>
            <person name="Foley B.T."/>
            <person name="Williamson C.H."/>
            <person name="Foster J.T."/>
            <person name="Johnson S.L."/>
            <person name="Chertkov O."/>
            <person name="Teshima H."/>
            <person name="Gibbons H.S."/>
            <person name="Johnsky L.A."/>
            <person name="Karavis M.A."/>
            <person name="Smith L.A."/>
        </authorList>
    </citation>
    <scope>NUCLEOTIDE SEQUENCE [LARGE SCALE GENOMIC DNA]</scope>
    <source>
        <strain evidence="2 3">Sullivan</strain>
    </source>
</reference>
<keyword evidence="1" id="KW-1133">Transmembrane helix</keyword>